<sequence length="358" mass="39816">MSSQFPNFSSEYYGPTEDTTGAQGDQYELRPTPTILSSHLAPQTWNRLRSMINSDNSAYLTKVDHIDPDHSFAVSDAAGSTMEVCQPSPVRAYRPQSFLEQAELEVENPAVALGNATGGVVQTMSLVGQSAQMPLDLEDEGGTVRPAQQYTTLPIGLPTGKYSFICTPGPVLTRHIRTMPVWQPLPASQENATSGSITPGQNDQGLGAVKQIEIPDILAIMMAMSLAERKLFQVKKYGFDDLLVDLPIFEGKIMKSFEPNEEEVDCPYGCHRMKVERMRYHLEGVHLPGKPTNCNLCPRKYAGYRALLDHVEGLHCNWTFTCRLCGRNTPRRGMIEHFRFRCKGIWPPLPNGKKIGTQ</sequence>
<organism evidence="1 2">
    <name type="scientific">Pluteus cervinus</name>
    <dbReference type="NCBI Taxonomy" id="181527"/>
    <lineage>
        <taxon>Eukaryota</taxon>
        <taxon>Fungi</taxon>
        <taxon>Dikarya</taxon>
        <taxon>Basidiomycota</taxon>
        <taxon>Agaricomycotina</taxon>
        <taxon>Agaricomycetes</taxon>
        <taxon>Agaricomycetidae</taxon>
        <taxon>Agaricales</taxon>
        <taxon>Pluteineae</taxon>
        <taxon>Pluteaceae</taxon>
        <taxon>Pluteus</taxon>
    </lineage>
</organism>
<gene>
    <name evidence="1" type="ORF">BDN72DRAFT_861565</name>
</gene>
<evidence type="ECO:0000313" key="1">
    <source>
        <dbReference type="EMBL" id="TFK64173.1"/>
    </source>
</evidence>
<accession>A0ACD3AE30</accession>
<evidence type="ECO:0000313" key="2">
    <source>
        <dbReference type="Proteomes" id="UP000308600"/>
    </source>
</evidence>
<dbReference type="Proteomes" id="UP000308600">
    <property type="component" value="Unassembled WGS sequence"/>
</dbReference>
<reference evidence="1 2" key="1">
    <citation type="journal article" date="2019" name="Nat. Ecol. Evol.">
        <title>Megaphylogeny resolves global patterns of mushroom evolution.</title>
        <authorList>
            <person name="Varga T."/>
            <person name="Krizsan K."/>
            <person name="Foldi C."/>
            <person name="Dima B."/>
            <person name="Sanchez-Garcia M."/>
            <person name="Sanchez-Ramirez S."/>
            <person name="Szollosi G.J."/>
            <person name="Szarkandi J.G."/>
            <person name="Papp V."/>
            <person name="Albert L."/>
            <person name="Andreopoulos W."/>
            <person name="Angelini C."/>
            <person name="Antonin V."/>
            <person name="Barry K.W."/>
            <person name="Bougher N.L."/>
            <person name="Buchanan P."/>
            <person name="Buyck B."/>
            <person name="Bense V."/>
            <person name="Catcheside P."/>
            <person name="Chovatia M."/>
            <person name="Cooper J."/>
            <person name="Damon W."/>
            <person name="Desjardin D."/>
            <person name="Finy P."/>
            <person name="Geml J."/>
            <person name="Haridas S."/>
            <person name="Hughes K."/>
            <person name="Justo A."/>
            <person name="Karasinski D."/>
            <person name="Kautmanova I."/>
            <person name="Kiss B."/>
            <person name="Kocsube S."/>
            <person name="Kotiranta H."/>
            <person name="LaButti K.M."/>
            <person name="Lechner B.E."/>
            <person name="Liimatainen K."/>
            <person name="Lipzen A."/>
            <person name="Lukacs Z."/>
            <person name="Mihaltcheva S."/>
            <person name="Morgado L.N."/>
            <person name="Niskanen T."/>
            <person name="Noordeloos M.E."/>
            <person name="Ohm R.A."/>
            <person name="Ortiz-Santana B."/>
            <person name="Ovrebo C."/>
            <person name="Racz N."/>
            <person name="Riley R."/>
            <person name="Savchenko A."/>
            <person name="Shiryaev A."/>
            <person name="Soop K."/>
            <person name="Spirin V."/>
            <person name="Szebenyi C."/>
            <person name="Tomsovsky M."/>
            <person name="Tulloss R.E."/>
            <person name="Uehling J."/>
            <person name="Grigoriev I.V."/>
            <person name="Vagvolgyi C."/>
            <person name="Papp T."/>
            <person name="Martin F.M."/>
            <person name="Miettinen O."/>
            <person name="Hibbett D.S."/>
            <person name="Nagy L.G."/>
        </authorList>
    </citation>
    <scope>NUCLEOTIDE SEQUENCE [LARGE SCALE GENOMIC DNA]</scope>
    <source>
        <strain evidence="1 2">NL-1719</strain>
    </source>
</reference>
<proteinExistence type="predicted"/>
<protein>
    <submittedName>
        <fullName evidence="1">Uncharacterized protein</fullName>
    </submittedName>
</protein>
<name>A0ACD3AE30_9AGAR</name>
<dbReference type="EMBL" id="ML208486">
    <property type="protein sequence ID" value="TFK64173.1"/>
    <property type="molecule type" value="Genomic_DNA"/>
</dbReference>
<keyword evidence="2" id="KW-1185">Reference proteome</keyword>